<dbReference type="OrthoDB" id="6489092at2759"/>
<dbReference type="EMBL" id="KL597042">
    <property type="protein sequence ID" value="KER20561.1"/>
    <property type="molecule type" value="Genomic_DNA"/>
</dbReference>
<protein>
    <submittedName>
        <fullName evidence="1">Uncharacterized protein</fullName>
    </submittedName>
</protein>
<dbReference type="KEGG" id="ovi:T265_10910"/>
<accession>A0A074Z0J3</accession>
<gene>
    <name evidence="1" type="ORF">T265_10910</name>
</gene>
<name>A0A074Z0J3_OPIVI</name>
<proteinExistence type="predicted"/>
<dbReference type="CTD" id="20325078"/>
<evidence type="ECO:0000313" key="2">
    <source>
        <dbReference type="Proteomes" id="UP000054324"/>
    </source>
</evidence>
<dbReference type="Proteomes" id="UP000054324">
    <property type="component" value="Unassembled WGS sequence"/>
</dbReference>
<keyword evidence="2" id="KW-1185">Reference proteome</keyword>
<sequence>MLPSDVTTQIRWYRKAVYFLSFFSTKKNYSSVSYSTLSMPSGLPPEGSTRAQILPRCPSVNRSRDVEIGFEPRTFLSVNWRTNH</sequence>
<dbReference type="AlphaFoldDB" id="A0A074Z0J3"/>
<organism evidence="1 2">
    <name type="scientific">Opisthorchis viverrini</name>
    <name type="common">Southeast Asian liver fluke</name>
    <dbReference type="NCBI Taxonomy" id="6198"/>
    <lineage>
        <taxon>Eukaryota</taxon>
        <taxon>Metazoa</taxon>
        <taxon>Spiralia</taxon>
        <taxon>Lophotrochozoa</taxon>
        <taxon>Platyhelminthes</taxon>
        <taxon>Trematoda</taxon>
        <taxon>Digenea</taxon>
        <taxon>Opisthorchiida</taxon>
        <taxon>Opisthorchiata</taxon>
        <taxon>Opisthorchiidae</taxon>
        <taxon>Opisthorchis</taxon>
    </lineage>
</organism>
<reference evidence="1 2" key="1">
    <citation type="submission" date="2013-11" db="EMBL/GenBank/DDBJ databases">
        <title>Opisthorchis viverrini - life in the bile duct.</title>
        <authorList>
            <person name="Young N.D."/>
            <person name="Nagarajan N."/>
            <person name="Lin S.J."/>
            <person name="Korhonen P.K."/>
            <person name="Jex A.R."/>
            <person name="Hall R.S."/>
            <person name="Safavi-Hemami H."/>
            <person name="Kaewkong W."/>
            <person name="Bertrand D."/>
            <person name="Gao S."/>
            <person name="Seet Q."/>
            <person name="Wongkham S."/>
            <person name="Teh B.T."/>
            <person name="Wongkham C."/>
            <person name="Intapan P.M."/>
            <person name="Maleewong W."/>
            <person name="Yang X."/>
            <person name="Hu M."/>
            <person name="Wang Z."/>
            <person name="Hofmann A."/>
            <person name="Sternberg P.W."/>
            <person name="Tan P."/>
            <person name="Wang J."/>
            <person name="Gasser R.B."/>
        </authorList>
    </citation>
    <scope>NUCLEOTIDE SEQUENCE [LARGE SCALE GENOMIC DNA]</scope>
</reference>
<dbReference type="RefSeq" id="XP_009175687.1">
    <property type="nucleotide sequence ID" value="XM_009177423.1"/>
</dbReference>
<dbReference type="GeneID" id="20325078"/>
<evidence type="ECO:0000313" key="1">
    <source>
        <dbReference type="EMBL" id="KER20561.1"/>
    </source>
</evidence>